<dbReference type="InterPro" id="IPR035979">
    <property type="entry name" value="RBD_domain_sf"/>
</dbReference>
<keyword evidence="5" id="KW-1185">Reference proteome</keyword>
<feature type="coiled-coil region" evidence="1">
    <location>
        <begin position="347"/>
        <end position="395"/>
    </location>
</feature>
<dbReference type="SUPFAM" id="SSF54928">
    <property type="entry name" value="RNA-binding domain, RBD"/>
    <property type="match status" value="1"/>
</dbReference>
<organism evidence="5">
    <name type="scientific">Perkinsus marinus (strain ATCC 50983 / TXsc)</name>
    <dbReference type="NCBI Taxonomy" id="423536"/>
    <lineage>
        <taxon>Eukaryota</taxon>
        <taxon>Sar</taxon>
        <taxon>Alveolata</taxon>
        <taxon>Perkinsozoa</taxon>
        <taxon>Perkinsea</taxon>
        <taxon>Perkinsida</taxon>
        <taxon>Perkinsidae</taxon>
        <taxon>Perkinsus</taxon>
    </lineage>
</organism>
<reference evidence="4 5" key="1">
    <citation type="submission" date="2008-07" db="EMBL/GenBank/DDBJ databases">
        <authorList>
            <person name="El-Sayed N."/>
            <person name="Caler E."/>
            <person name="Inman J."/>
            <person name="Amedeo P."/>
            <person name="Hass B."/>
            <person name="Wortman J."/>
        </authorList>
    </citation>
    <scope>NUCLEOTIDE SEQUENCE [LARGE SCALE GENOMIC DNA]</scope>
    <source>
        <strain evidence="5">ATCC 50983 / TXsc</strain>
    </source>
</reference>
<sequence length="701" mass="77300">MLDPNLISSLCAAAASVFAKVGFDTTNGSLAYKAAIKVHPVAGYLLRAIFIVLSLASNASMMSYYIEALQKRTALQATVMNFGGNFLFSSIFGAVFFGERMSLAWLMGATFIITGVALVAAGSHKKAEVAEEEKKQRDNKPVTGGLRVRGGFAALLRSLFEQESLPHPSAGLVAWIANDIFGSVNDEVDHGSFLGRFNVFWRARKDIPSRYAEHRSSWSSGVSGNAQGHHSLGDDDEDLVIALEAGPVDKEPAVRMLMASELIDSGNARYERSAEIMGEGILEKDEILPEEEENTIGENYDACDDKKCVEDNLKTLDSSIRKGAEESPGEQESIRGQSQTKWKDLEMERLLKKAELAEERRAAAEELALSREVELEKVSKNVQRLEEVLNAERSRRSDDAETQRKNVSDSHLNEAALIVACNSFQEQLQDERRRSRELEEQNHQLKRLLTEYQLVRPEDYDSRTPDRNDSALLLTPAAMFDGTPVVGGGYCLPELLKQLDQEQEACIFIVRKIHKLRFQSASILEQYFSGFGEVKKVLLLPWRRQKSVGPHPGKARPASMGFVVMKSPMAVSNILALSQHTVAGWPISVQVFERQADKCGGDSRRSSITSDFFTYEWSSPASTAATPAVEPGPFTVDSGNPVDNDDYSPALFAAESVLRGLTDDFANPTGYCHECAPSVEDLAVSPFSFISQPVNPDRTPQ</sequence>
<dbReference type="CDD" id="cd00590">
    <property type="entry name" value="RRM_SF"/>
    <property type="match status" value="1"/>
</dbReference>
<dbReference type="PANTHER" id="PTHR31965">
    <property type="entry name" value="TRANSMEMBRANE PROTEIN 42"/>
    <property type="match status" value="1"/>
</dbReference>
<dbReference type="Gene3D" id="3.30.70.330">
    <property type="match status" value="1"/>
</dbReference>
<dbReference type="GeneID" id="9045536"/>
<accession>C5LVB8</accession>
<evidence type="ECO:0000313" key="5">
    <source>
        <dbReference type="Proteomes" id="UP000007800"/>
    </source>
</evidence>
<evidence type="ECO:0000256" key="2">
    <source>
        <dbReference type="SAM" id="MobiDB-lite"/>
    </source>
</evidence>
<dbReference type="AlphaFoldDB" id="C5LVB8"/>
<dbReference type="InterPro" id="IPR012677">
    <property type="entry name" value="Nucleotide-bd_a/b_plait_sf"/>
</dbReference>
<evidence type="ECO:0000256" key="3">
    <source>
        <dbReference type="SAM" id="Phobius"/>
    </source>
</evidence>
<keyword evidence="3" id="KW-0472">Membrane</keyword>
<feature type="transmembrane region" description="Helical" evidence="3">
    <location>
        <begin position="43"/>
        <end position="66"/>
    </location>
</feature>
<protein>
    <recommendedName>
        <fullName evidence="6">RRM domain-containing protein</fullName>
    </recommendedName>
</protein>
<dbReference type="SUPFAM" id="SSF103481">
    <property type="entry name" value="Multidrug resistance efflux transporter EmrE"/>
    <property type="match status" value="1"/>
</dbReference>
<dbReference type="InterPro" id="IPR037185">
    <property type="entry name" value="EmrE-like"/>
</dbReference>
<evidence type="ECO:0000313" key="4">
    <source>
        <dbReference type="EMBL" id="EEQ99356.1"/>
    </source>
</evidence>
<gene>
    <name evidence="4" type="ORF">Pmar_PMAR028019</name>
</gene>
<dbReference type="EMBL" id="GG685819">
    <property type="protein sequence ID" value="EEQ99356.1"/>
    <property type="molecule type" value="Genomic_DNA"/>
</dbReference>
<feature type="transmembrane region" description="Helical" evidence="3">
    <location>
        <begin position="78"/>
        <end position="97"/>
    </location>
</feature>
<name>C5LVB8_PERM5</name>
<proteinExistence type="predicted"/>
<evidence type="ECO:0008006" key="6">
    <source>
        <dbReference type="Google" id="ProtNLM"/>
    </source>
</evidence>
<keyword evidence="3" id="KW-1133">Transmembrane helix</keyword>
<dbReference type="GO" id="GO:0003676">
    <property type="term" value="F:nucleic acid binding"/>
    <property type="evidence" value="ECO:0007669"/>
    <property type="project" value="InterPro"/>
</dbReference>
<dbReference type="InParanoid" id="C5LVB8"/>
<dbReference type="Proteomes" id="UP000007800">
    <property type="component" value="Unassembled WGS sequence"/>
</dbReference>
<feature type="region of interest" description="Disordered" evidence="2">
    <location>
        <begin position="320"/>
        <end position="340"/>
    </location>
</feature>
<feature type="transmembrane region" description="Helical" evidence="3">
    <location>
        <begin position="103"/>
        <end position="121"/>
    </location>
</feature>
<dbReference type="OrthoDB" id="441773at2759"/>
<keyword evidence="3" id="KW-0812">Transmembrane</keyword>
<dbReference type="InterPro" id="IPR039632">
    <property type="entry name" value="TMEM42"/>
</dbReference>
<keyword evidence="1" id="KW-0175">Coiled coil</keyword>
<feature type="coiled-coil region" evidence="1">
    <location>
        <begin position="421"/>
        <end position="455"/>
    </location>
</feature>
<dbReference type="PANTHER" id="PTHR31965:SF1">
    <property type="entry name" value="TRANSMEMBRANE PROTEIN 42"/>
    <property type="match status" value="1"/>
</dbReference>
<dbReference type="RefSeq" id="XP_002766639.1">
    <property type="nucleotide sequence ID" value="XM_002766593.1"/>
</dbReference>
<evidence type="ECO:0000256" key="1">
    <source>
        <dbReference type="SAM" id="Coils"/>
    </source>
</evidence>